<dbReference type="GO" id="GO:0032039">
    <property type="term" value="C:integrator complex"/>
    <property type="evidence" value="ECO:0007669"/>
    <property type="project" value="InterPro"/>
</dbReference>
<keyword evidence="3" id="KW-1185">Reference proteome</keyword>
<dbReference type="PANTHER" id="PTHR21224:SF1">
    <property type="entry name" value="INTEGRATOR COMPLEX SUBUNIT 1"/>
    <property type="match status" value="1"/>
</dbReference>
<name>A0A3Q0J211_DIACI</name>
<dbReference type="Pfam" id="PF12432">
    <property type="entry name" value="INTS1_RP2B-bd"/>
    <property type="match status" value="1"/>
</dbReference>
<evidence type="ECO:0000259" key="2">
    <source>
        <dbReference type="Pfam" id="PF12432"/>
    </source>
</evidence>
<keyword evidence="1" id="KW-0732">Signal</keyword>
<proteinExistence type="predicted"/>
<dbReference type="Proteomes" id="UP000079169">
    <property type="component" value="Unplaced"/>
</dbReference>
<accession>A0A3Q0J211</accession>
<dbReference type="InterPro" id="IPR022145">
    <property type="entry name" value="INTS1_RPB2-bd"/>
</dbReference>
<dbReference type="GO" id="GO:0034474">
    <property type="term" value="P:U2 snRNA 3'-end processing"/>
    <property type="evidence" value="ECO:0007669"/>
    <property type="project" value="InterPro"/>
</dbReference>
<evidence type="ECO:0000313" key="3">
    <source>
        <dbReference type="Proteomes" id="UP000079169"/>
    </source>
</evidence>
<dbReference type="STRING" id="121845.A0A3Q0J211"/>
<reference evidence="4" key="1">
    <citation type="submission" date="2025-08" db="UniProtKB">
        <authorList>
            <consortium name="RefSeq"/>
        </authorList>
    </citation>
    <scope>IDENTIFICATION</scope>
</reference>
<dbReference type="InterPro" id="IPR038902">
    <property type="entry name" value="INTS1"/>
</dbReference>
<dbReference type="KEGG" id="dci:113469209"/>
<feature type="chain" id="PRO_5018083725" evidence="1">
    <location>
        <begin position="31"/>
        <end position="189"/>
    </location>
</feature>
<evidence type="ECO:0000256" key="1">
    <source>
        <dbReference type="SAM" id="SignalP"/>
    </source>
</evidence>
<dbReference type="AlphaFoldDB" id="A0A3Q0J211"/>
<evidence type="ECO:0000313" key="4">
    <source>
        <dbReference type="RefSeq" id="XP_026682532.1"/>
    </source>
</evidence>
<feature type="signal peptide" evidence="1">
    <location>
        <begin position="1"/>
        <end position="30"/>
    </location>
</feature>
<gene>
    <name evidence="4" type="primary">LOC113469209</name>
</gene>
<dbReference type="PANTHER" id="PTHR21224">
    <property type="entry name" value="INTEGRATOR COMPLEX SUBUNIT 1"/>
    <property type="match status" value="1"/>
</dbReference>
<organism evidence="3 4">
    <name type="scientific">Diaphorina citri</name>
    <name type="common">Asian citrus psyllid</name>
    <dbReference type="NCBI Taxonomy" id="121845"/>
    <lineage>
        <taxon>Eukaryota</taxon>
        <taxon>Metazoa</taxon>
        <taxon>Ecdysozoa</taxon>
        <taxon>Arthropoda</taxon>
        <taxon>Hexapoda</taxon>
        <taxon>Insecta</taxon>
        <taxon>Pterygota</taxon>
        <taxon>Neoptera</taxon>
        <taxon>Paraneoptera</taxon>
        <taxon>Hemiptera</taxon>
        <taxon>Sternorrhyncha</taxon>
        <taxon>Psylloidea</taxon>
        <taxon>Psyllidae</taxon>
        <taxon>Diaphorininae</taxon>
        <taxon>Diaphorina</taxon>
    </lineage>
</organism>
<dbReference type="GeneID" id="113469209"/>
<dbReference type="PaxDb" id="121845-A0A3Q0J211"/>
<dbReference type="RefSeq" id="XP_026682532.1">
    <property type="nucleotide sequence ID" value="XM_026826731.1"/>
</dbReference>
<sequence length="189" mass="21662">MWTGEHLGHHVLSFLSFVRIRLLVIPKLDAWLQNAKLMKPAQDLLMSVCINTTSHTQRDIEVISGLVKIRFKPKVLGGYYVTCIKELIAAHEENLATVLKHTIYNELSASRNPNNIQVLSLMFQMEPDKTAQVLADNVVELLLNRDDYHRPLRLFLREISRAAKTDLDLNTLAKGMKFWIFGAFVFSNM</sequence>
<protein>
    <submittedName>
        <fullName evidence="4">Integrator complex subunit 1-like</fullName>
    </submittedName>
</protein>
<feature type="domain" description="Integrator complex subunit 1 RPB2-binding" evidence="2">
    <location>
        <begin position="12"/>
        <end position="135"/>
    </location>
</feature>